<dbReference type="STRING" id="868864.Dester_0237"/>
<dbReference type="KEGG" id="dte:Dester_0237"/>
<dbReference type="InterPro" id="IPR002201">
    <property type="entry name" value="Glyco_trans_9"/>
</dbReference>
<protein>
    <submittedName>
        <fullName evidence="3">Glycosyl transferase family 9</fullName>
    </submittedName>
</protein>
<dbReference type="HOGENOM" id="CLU_038371_3_0_0"/>
<keyword evidence="2 3" id="KW-0808">Transferase</keyword>
<evidence type="ECO:0000313" key="4">
    <source>
        <dbReference type="Proteomes" id="UP000007102"/>
    </source>
</evidence>
<dbReference type="RefSeq" id="WP_013637853.1">
    <property type="nucleotide sequence ID" value="NC_015185.1"/>
</dbReference>
<dbReference type="eggNOG" id="COG0859">
    <property type="taxonomic scope" value="Bacteria"/>
</dbReference>
<keyword evidence="1" id="KW-0328">Glycosyltransferase</keyword>
<evidence type="ECO:0000256" key="2">
    <source>
        <dbReference type="ARBA" id="ARBA00022679"/>
    </source>
</evidence>
<accession>F0S1N9</accession>
<organism evidence="3 4">
    <name type="scientific">Desulfurobacterium thermolithotrophum (strain DSM 11699 / BSA)</name>
    <dbReference type="NCBI Taxonomy" id="868864"/>
    <lineage>
        <taxon>Bacteria</taxon>
        <taxon>Pseudomonadati</taxon>
        <taxon>Aquificota</taxon>
        <taxon>Aquificia</taxon>
        <taxon>Desulfurobacteriales</taxon>
        <taxon>Desulfurobacteriaceae</taxon>
        <taxon>Desulfurobacterium</taxon>
    </lineage>
</organism>
<dbReference type="AlphaFoldDB" id="F0S1N9"/>
<dbReference type="PANTHER" id="PTHR30160:SF1">
    <property type="entry name" value="LIPOPOLYSACCHARIDE 1,2-N-ACETYLGLUCOSAMINETRANSFERASE-RELATED"/>
    <property type="match status" value="1"/>
</dbReference>
<reference evidence="4" key="2">
    <citation type="submission" date="2011-02" db="EMBL/GenBank/DDBJ databases">
        <title>The complete genome of Desulfurobacterium thermolithotrophum DSM 11699.</title>
        <authorList>
            <consortium name="US DOE Joint Genome Institute (JGI-PGF)"/>
            <person name="Lucas S."/>
            <person name="Copeland A."/>
            <person name="Lapidus A."/>
            <person name="Bruce D."/>
            <person name="Goodwin L."/>
            <person name="Pitluck S."/>
            <person name="Kyrpides N."/>
            <person name="Mavromatis K."/>
            <person name="Pagani I."/>
            <person name="Ivanova N."/>
            <person name="Mikhailova N."/>
            <person name="Daligault H."/>
            <person name="Detter J.C."/>
            <person name="Tapia R."/>
            <person name="Han C."/>
            <person name="Land M."/>
            <person name="Hauser L."/>
            <person name="Markowitz V."/>
            <person name="Cheng J.-F."/>
            <person name="Hugenholtz P."/>
            <person name="Woyke T."/>
            <person name="Wu D."/>
            <person name="Spring S."/>
            <person name="Brambilla E."/>
            <person name="Klenk H.-P."/>
            <person name="Eisen J.A."/>
        </authorList>
    </citation>
    <scope>NUCLEOTIDE SEQUENCE [LARGE SCALE GENOMIC DNA]</scope>
    <source>
        <strain evidence="4">DSM 11699 / BSA</strain>
    </source>
</reference>
<keyword evidence="4" id="KW-1185">Reference proteome</keyword>
<dbReference type="SUPFAM" id="SSF53756">
    <property type="entry name" value="UDP-Glycosyltransferase/glycogen phosphorylase"/>
    <property type="match status" value="1"/>
</dbReference>
<gene>
    <name evidence="3" type="ordered locus">Dester_0237</name>
</gene>
<dbReference type="GO" id="GO:0008713">
    <property type="term" value="F:ADP-heptose-lipopolysaccharide heptosyltransferase activity"/>
    <property type="evidence" value="ECO:0007669"/>
    <property type="project" value="TreeGrafter"/>
</dbReference>
<dbReference type="PANTHER" id="PTHR30160">
    <property type="entry name" value="TETRAACYLDISACCHARIDE 4'-KINASE-RELATED"/>
    <property type="match status" value="1"/>
</dbReference>
<dbReference type="InterPro" id="IPR051199">
    <property type="entry name" value="LPS_LOS_Heptosyltrfase"/>
</dbReference>
<dbReference type="GO" id="GO:0005829">
    <property type="term" value="C:cytosol"/>
    <property type="evidence" value="ECO:0007669"/>
    <property type="project" value="TreeGrafter"/>
</dbReference>
<proteinExistence type="predicted"/>
<dbReference type="EMBL" id="CP002543">
    <property type="protein sequence ID" value="ADY72894.1"/>
    <property type="molecule type" value="Genomic_DNA"/>
</dbReference>
<sequence length="325" mass="37416">MRILIIRFSSLGDVILVSSVFNSLREKGIEIDLLTYKPFGEVFKGDYRVNKVIEVEKRKYKNLKSLKKLSEKLKDYDYGFDLHGNLRTFFLSRYLPFPVFKYSKKSILRRLMITFKPFKAKWLYVPKMYAETFKKIGVEIENPRPEIPIFHHEVEKVKELLPKSNFAVIAPGARWKTKRYPEENFREIIKILERKDIKTVIVGGKEEKDIGEKLSLETGAINLCGKLSIRESLSVLSLSRGVISNDSAVVHMARAVKKPVIAIFGPTHPAFGFAPYEDEGKAITRNLPCSPCSLHGKTKCKERKCFEIPPSKIVSEFISLVEFHR</sequence>
<evidence type="ECO:0000313" key="3">
    <source>
        <dbReference type="EMBL" id="ADY72894.1"/>
    </source>
</evidence>
<dbReference type="GO" id="GO:0009244">
    <property type="term" value="P:lipopolysaccharide core region biosynthetic process"/>
    <property type="evidence" value="ECO:0007669"/>
    <property type="project" value="TreeGrafter"/>
</dbReference>
<dbReference type="Proteomes" id="UP000007102">
    <property type="component" value="Chromosome"/>
</dbReference>
<evidence type="ECO:0000256" key="1">
    <source>
        <dbReference type="ARBA" id="ARBA00022676"/>
    </source>
</evidence>
<dbReference type="Pfam" id="PF01075">
    <property type="entry name" value="Glyco_transf_9"/>
    <property type="match status" value="1"/>
</dbReference>
<dbReference type="Gene3D" id="3.40.50.2000">
    <property type="entry name" value="Glycogen Phosphorylase B"/>
    <property type="match status" value="2"/>
</dbReference>
<name>F0S1N9_DESTD</name>
<dbReference type="FunCoup" id="F0S1N9">
    <property type="interactions" value="143"/>
</dbReference>
<reference evidence="3 4" key="1">
    <citation type="journal article" date="2011" name="Stand. Genomic Sci.">
        <title>Complete genome sequence of the thermophilic sulfur-reducer Desulfurobacterium thermolithotrophum type strain (BSA(T)) from a deep-sea hydrothermal vent.</title>
        <authorList>
            <person name="Goker M."/>
            <person name="Daligault H."/>
            <person name="Mwirichia R."/>
            <person name="Lapidus A."/>
            <person name="Lucas S."/>
            <person name="Deshpande S."/>
            <person name="Pagani I."/>
            <person name="Tapia R."/>
            <person name="Cheng J.F."/>
            <person name="Goodwin L."/>
            <person name="Pitluck S."/>
            <person name="Liolios K."/>
            <person name="Ivanova N."/>
            <person name="Mavromatis K."/>
            <person name="Mikhailova N."/>
            <person name="Pati A."/>
            <person name="Chen A."/>
            <person name="Palaniappan K."/>
            <person name="Han C."/>
            <person name="Land M."/>
            <person name="Hauser L."/>
            <person name="Pan C."/>
            <person name="Brambilla E.M."/>
            <person name="Rohde M."/>
            <person name="Spring S."/>
            <person name="Sikorski J."/>
            <person name="Wirth R."/>
            <person name="Detter J.C."/>
            <person name="Woyke T."/>
            <person name="Bristow J."/>
            <person name="Eisen J.A."/>
            <person name="Markowitz V."/>
            <person name="Hugenholtz P."/>
            <person name="Kyrpides N.C."/>
            <person name="Klenk H.P."/>
        </authorList>
    </citation>
    <scope>NUCLEOTIDE SEQUENCE [LARGE SCALE GENOMIC DNA]</scope>
    <source>
        <strain evidence="4">DSM 11699 / BSA</strain>
    </source>
</reference>
<dbReference type="InParanoid" id="F0S1N9"/>
<dbReference type="CDD" id="cd03789">
    <property type="entry name" value="GT9_LPS_heptosyltransferase"/>
    <property type="match status" value="1"/>
</dbReference>